<evidence type="ECO:0000313" key="1">
    <source>
        <dbReference type="EMBL" id="CAI9572334.1"/>
    </source>
</evidence>
<dbReference type="Proteomes" id="UP001162483">
    <property type="component" value="Unassembled WGS sequence"/>
</dbReference>
<keyword evidence="2" id="KW-1185">Reference proteome</keyword>
<reference evidence="1" key="1">
    <citation type="submission" date="2023-05" db="EMBL/GenBank/DDBJ databases">
        <authorList>
            <person name="Stuckert A."/>
        </authorList>
    </citation>
    <scope>NUCLEOTIDE SEQUENCE</scope>
</reference>
<proteinExistence type="predicted"/>
<gene>
    <name evidence="1" type="ORF">SPARVUS_LOCUS7424144</name>
</gene>
<feature type="non-terminal residue" evidence="1">
    <location>
        <position position="47"/>
    </location>
</feature>
<accession>A0ABN9DIG4</accession>
<organism evidence="1 2">
    <name type="scientific">Staurois parvus</name>
    <dbReference type="NCBI Taxonomy" id="386267"/>
    <lineage>
        <taxon>Eukaryota</taxon>
        <taxon>Metazoa</taxon>
        <taxon>Chordata</taxon>
        <taxon>Craniata</taxon>
        <taxon>Vertebrata</taxon>
        <taxon>Euteleostomi</taxon>
        <taxon>Amphibia</taxon>
        <taxon>Batrachia</taxon>
        <taxon>Anura</taxon>
        <taxon>Neobatrachia</taxon>
        <taxon>Ranoidea</taxon>
        <taxon>Ranidae</taxon>
        <taxon>Staurois</taxon>
    </lineage>
</organism>
<protein>
    <submittedName>
        <fullName evidence="1">Uncharacterized protein</fullName>
    </submittedName>
</protein>
<sequence length="47" mass="5168">MVSPPQVIAYKVALYTGFCLIIRYNKANPPVHKCDGPGSVHKPPCRT</sequence>
<dbReference type="EMBL" id="CATNWA010014486">
    <property type="protein sequence ID" value="CAI9572334.1"/>
    <property type="molecule type" value="Genomic_DNA"/>
</dbReference>
<comment type="caution">
    <text evidence="1">The sequence shown here is derived from an EMBL/GenBank/DDBJ whole genome shotgun (WGS) entry which is preliminary data.</text>
</comment>
<name>A0ABN9DIG4_9NEOB</name>
<evidence type="ECO:0000313" key="2">
    <source>
        <dbReference type="Proteomes" id="UP001162483"/>
    </source>
</evidence>